<evidence type="ECO:0008006" key="3">
    <source>
        <dbReference type="Google" id="ProtNLM"/>
    </source>
</evidence>
<dbReference type="AlphaFoldDB" id="A0A0C9U7V7"/>
<accession>A0A0C9U7V7</accession>
<evidence type="ECO:0000313" key="2">
    <source>
        <dbReference type="Proteomes" id="UP000053647"/>
    </source>
</evidence>
<name>A0A0C9U7V7_PAXIN</name>
<protein>
    <recommendedName>
        <fullName evidence="3">Reverse transcriptase zinc-binding domain-containing protein</fullName>
    </recommendedName>
</protein>
<evidence type="ECO:0000313" key="1">
    <source>
        <dbReference type="EMBL" id="KIJ15171.1"/>
    </source>
</evidence>
<dbReference type="HOGENOM" id="CLU_146165_0_0_1"/>
<sequence length="122" mass="14117">MLSGSFTKLSLTLTRRHTSLLVWMRTKHIALNEHLHRIKKSDTPDCPHCPGSKESVAHFVLVCPQYVRERFILARSLRRQARYLPYLLSDSKAVPLLINYVNSTGRLKTTFSEVPNTREQNQ</sequence>
<reference evidence="1 2" key="1">
    <citation type="submission" date="2014-06" db="EMBL/GenBank/DDBJ databases">
        <authorList>
            <consortium name="DOE Joint Genome Institute"/>
            <person name="Kuo A."/>
            <person name="Kohler A."/>
            <person name="Nagy L.G."/>
            <person name="Floudas D."/>
            <person name="Copeland A."/>
            <person name="Barry K.W."/>
            <person name="Cichocki N."/>
            <person name="Veneault-Fourrey C."/>
            <person name="LaButti K."/>
            <person name="Lindquist E.A."/>
            <person name="Lipzen A."/>
            <person name="Lundell T."/>
            <person name="Morin E."/>
            <person name="Murat C."/>
            <person name="Sun H."/>
            <person name="Tunlid A."/>
            <person name="Henrissat B."/>
            <person name="Grigoriev I.V."/>
            <person name="Hibbett D.S."/>
            <person name="Martin F."/>
            <person name="Nordberg H.P."/>
            <person name="Cantor M.N."/>
            <person name="Hua S.X."/>
        </authorList>
    </citation>
    <scope>NUCLEOTIDE SEQUENCE [LARGE SCALE GENOMIC DNA]</scope>
    <source>
        <strain evidence="1 2">ATCC 200175</strain>
    </source>
</reference>
<keyword evidence="2" id="KW-1185">Reference proteome</keyword>
<reference evidence="2" key="2">
    <citation type="submission" date="2015-01" db="EMBL/GenBank/DDBJ databases">
        <title>Evolutionary Origins and Diversification of the Mycorrhizal Mutualists.</title>
        <authorList>
            <consortium name="DOE Joint Genome Institute"/>
            <consortium name="Mycorrhizal Genomics Consortium"/>
            <person name="Kohler A."/>
            <person name="Kuo A."/>
            <person name="Nagy L.G."/>
            <person name="Floudas D."/>
            <person name="Copeland A."/>
            <person name="Barry K.W."/>
            <person name="Cichocki N."/>
            <person name="Veneault-Fourrey C."/>
            <person name="LaButti K."/>
            <person name="Lindquist E.A."/>
            <person name="Lipzen A."/>
            <person name="Lundell T."/>
            <person name="Morin E."/>
            <person name="Murat C."/>
            <person name="Riley R."/>
            <person name="Ohm R."/>
            <person name="Sun H."/>
            <person name="Tunlid A."/>
            <person name="Henrissat B."/>
            <person name="Grigoriev I.V."/>
            <person name="Hibbett D.S."/>
            <person name="Martin F."/>
        </authorList>
    </citation>
    <scope>NUCLEOTIDE SEQUENCE [LARGE SCALE GENOMIC DNA]</scope>
    <source>
        <strain evidence="2">ATCC 200175</strain>
    </source>
</reference>
<dbReference type="Proteomes" id="UP000053647">
    <property type="component" value="Unassembled WGS sequence"/>
</dbReference>
<gene>
    <name evidence="1" type="ORF">PAXINDRAFT_77872</name>
</gene>
<dbReference type="OrthoDB" id="2674711at2759"/>
<proteinExistence type="predicted"/>
<dbReference type="EMBL" id="KN819338">
    <property type="protein sequence ID" value="KIJ15171.1"/>
    <property type="molecule type" value="Genomic_DNA"/>
</dbReference>
<organism evidence="1 2">
    <name type="scientific">Paxillus involutus ATCC 200175</name>
    <dbReference type="NCBI Taxonomy" id="664439"/>
    <lineage>
        <taxon>Eukaryota</taxon>
        <taxon>Fungi</taxon>
        <taxon>Dikarya</taxon>
        <taxon>Basidiomycota</taxon>
        <taxon>Agaricomycotina</taxon>
        <taxon>Agaricomycetes</taxon>
        <taxon>Agaricomycetidae</taxon>
        <taxon>Boletales</taxon>
        <taxon>Paxilineae</taxon>
        <taxon>Paxillaceae</taxon>
        <taxon>Paxillus</taxon>
    </lineage>
</organism>